<dbReference type="AlphaFoldDB" id="A0A367KLD5"/>
<dbReference type="OrthoDB" id="59229at2759"/>
<dbReference type="Pfam" id="PF03960">
    <property type="entry name" value="ArsC"/>
    <property type="match status" value="1"/>
</dbReference>
<dbReference type="PROSITE" id="PS51353">
    <property type="entry name" value="ARSC"/>
    <property type="match status" value="1"/>
</dbReference>
<dbReference type="PANTHER" id="PTHR30041:SF4">
    <property type="entry name" value="ARSENATE REDUCTASE"/>
    <property type="match status" value="1"/>
</dbReference>
<organism evidence="1 2">
    <name type="scientific">Rhizopus stolonifer</name>
    <name type="common">Rhizopus nigricans</name>
    <dbReference type="NCBI Taxonomy" id="4846"/>
    <lineage>
        <taxon>Eukaryota</taxon>
        <taxon>Fungi</taxon>
        <taxon>Fungi incertae sedis</taxon>
        <taxon>Mucoromycota</taxon>
        <taxon>Mucoromycotina</taxon>
        <taxon>Mucoromycetes</taxon>
        <taxon>Mucorales</taxon>
        <taxon>Mucorineae</taxon>
        <taxon>Rhizopodaceae</taxon>
        <taxon>Rhizopus</taxon>
    </lineage>
</organism>
<dbReference type="EMBL" id="PJQM01001166">
    <property type="protein sequence ID" value="RCI03043.1"/>
    <property type="molecule type" value="Genomic_DNA"/>
</dbReference>
<dbReference type="Proteomes" id="UP000253551">
    <property type="component" value="Unassembled WGS sequence"/>
</dbReference>
<reference evidence="1 2" key="1">
    <citation type="journal article" date="2018" name="G3 (Bethesda)">
        <title>Phylogenetic and Phylogenomic Definition of Rhizopus Species.</title>
        <authorList>
            <person name="Gryganskyi A.P."/>
            <person name="Golan J."/>
            <person name="Dolatabadi S."/>
            <person name="Mondo S."/>
            <person name="Robb S."/>
            <person name="Idnurm A."/>
            <person name="Muszewska A."/>
            <person name="Steczkiewicz K."/>
            <person name="Masonjones S."/>
            <person name="Liao H.L."/>
            <person name="Gajdeczka M.T."/>
            <person name="Anike F."/>
            <person name="Vuek A."/>
            <person name="Anishchenko I.M."/>
            <person name="Voigt K."/>
            <person name="de Hoog G.S."/>
            <person name="Smith M.E."/>
            <person name="Heitman J."/>
            <person name="Vilgalys R."/>
            <person name="Stajich J.E."/>
        </authorList>
    </citation>
    <scope>NUCLEOTIDE SEQUENCE [LARGE SCALE GENOMIC DNA]</scope>
    <source>
        <strain evidence="1 2">LSU 92-RS-03</strain>
    </source>
</reference>
<evidence type="ECO:0008006" key="3">
    <source>
        <dbReference type="Google" id="ProtNLM"/>
    </source>
</evidence>
<gene>
    <name evidence="1" type="ORF">CU098_012431</name>
</gene>
<dbReference type="PANTHER" id="PTHR30041">
    <property type="entry name" value="ARSENATE REDUCTASE"/>
    <property type="match status" value="1"/>
</dbReference>
<dbReference type="InterPro" id="IPR006660">
    <property type="entry name" value="Arsenate_reductase-like"/>
</dbReference>
<proteinExistence type="predicted"/>
<evidence type="ECO:0000313" key="1">
    <source>
        <dbReference type="EMBL" id="RCI03043.1"/>
    </source>
</evidence>
<name>A0A367KLD5_RHIST</name>
<comment type="caution">
    <text evidence="1">The sequence shown here is derived from an EMBL/GenBank/DDBJ whole genome shotgun (WGS) entry which is preliminary data.</text>
</comment>
<evidence type="ECO:0000313" key="2">
    <source>
        <dbReference type="Proteomes" id="UP000253551"/>
    </source>
</evidence>
<protein>
    <recommendedName>
        <fullName evidence="3">Arsenate reductase (Glutaredoxin)</fullName>
    </recommendedName>
</protein>
<dbReference type="Gene3D" id="3.40.30.10">
    <property type="entry name" value="Glutaredoxin"/>
    <property type="match status" value="1"/>
</dbReference>
<keyword evidence="2" id="KW-1185">Reference proteome</keyword>
<dbReference type="InterPro" id="IPR036249">
    <property type="entry name" value="Thioredoxin-like_sf"/>
</dbReference>
<dbReference type="SUPFAM" id="SSF52833">
    <property type="entry name" value="Thioredoxin-like"/>
    <property type="match status" value="1"/>
</dbReference>
<accession>A0A367KLD5</accession>
<sequence length="121" mass="14073">MFTLTIYHNPQCSKSRAALKFLEENKEKHNYQIEIVLYKKQPLDREQLEMLVEYLGLSDANFGRLLRPDAQKQVHSLKEAIDFIVSDPQQLERPFVVDKQHKKAALGRPDLGDVQLLVENL</sequence>